<sequence length="88" mass="9781">MIFMVEHEGMTKSLDEITSPALQALVNPIVRHVEKSLGKDPGFDNISIVFFLDPDLGMQFQIRGDDQHTINRAVDLIGTSAEVRKNDG</sequence>
<name>A0A0F9U5B3_9ZZZZ</name>
<reference evidence="1" key="1">
    <citation type="journal article" date="2015" name="Nature">
        <title>Complex archaea that bridge the gap between prokaryotes and eukaryotes.</title>
        <authorList>
            <person name="Spang A."/>
            <person name="Saw J.H."/>
            <person name="Jorgensen S.L."/>
            <person name="Zaremba-Niedzwiedzka K."/>
            <person name="Martijn J."/>
            <person name="Lind A.E."/>
            <person name="van Eijk R."/>
            <person name="Schleper C."/>
            <person name="Guy L."/>
            <person name="Ettema T.J."/>
        </authorList>
    </citation>
    <scope>NUCLEOTIDE SEQUENCE</scope>
</reference>
<dbReference type="EMBL" id="LAZR01000200">
    <property type="protein sequence ID" value="KKN82487.1"/>
    <property type="molecule type" value="Genomic_DNA"/>
</dbReference>
<comment type="caution">
    <text evidence="1">The sequence shown here is derived from an EMBL/GenBank/DDBJ whole genome shotgun (WGS) entry which is preliminary data.</text>
</comment>
<organism evidence="1">
    <name type="scientific">marine sediment metagenome</name>
    <dbReference type="NCBI Taxonomy" id="412755"/>
    <lineage>
        <taxon>unclassified sequences</taxon>
        <taxon>metagenomes</taxon>
        <taxon>ecological metagenomes</taxon>
    </lineage>
</organism>
<protein>
    <submittedName>
        <fullName evidence="1">Uncharacterized protein</fullName>
    </submittedName>
</protein>
<proteinExistence type="predicted"/>
<dbReference type="AlphaFoldDB" id="A0A0F9U5B3"/>
<gene>
    <name evidence="1" type="ORF">LCGC14_0309090</name>
</gene>
<evidence type="ECO:0000313" key="1">
    <source>
        <dbReference type="EMBL" id="KKN82487.1"/>
    </source>
</evidence>
<accession>A0A0F9U5B3</accession>